<evidence type="ECO:0000256" key="3">
    <source>
        <dbReference type="PROSITE-ProRule" id="PRU00221"/>
    </source>
</evidence>
<feature type="compositionally biased region" description="Low complexity" evidence="4">
    <location>
        <begin position="913"/>
        <end position="922"/>
    </location>
</feature>
<feature type="region of interest" description="Disordered" evidence="4">
    <location>
        <begin position="785"/>
        <end position="851"/>
    </location>
</feature>
<feature type="compositionally biased region" description="Low complexity" evidence="4">
    <location>
        <begin position="973"/>
        <end position="984"/>
    </location>
</feature>
<feature type="region of interest" description="Disordered" evidence="4">
    <location>
        <begin position="863"/>
        <end position="997"/>
    </location>
</feature>
<dbReference type="SMART" id="SM00320">
    <property type="entry name" value="WD40"/>
    <property type="match status" value="6"/>
</dbReference>
<evidence type="ECO:0000256" key="1">
    <source>
        <dbReference type="ARBA" id="ARBA00022574"/>
    </source>
</evidence>
<dbReference type="InterPro" id="IPR015943">
    <property type="entry name" value="WD40/YVTN_repeat-like_dom_sf"/>
</dbReference>
<evidence type="ECO:0000256" key="4">
    <source>
        <dbReference type="SAM" id="MobiDB-lite"/>
    </source>
</evidence>
<dbReference type="EMBL" id="ASGP02000003">
    <property type="protein sequence ID" value="KAH9517352.1"/>
    <property type="molecule type" value="Genomic_DNA"/>
</dbReference>
<evidence type="ECO:0000313" key="5">
    <source>
        <dbReference type="EMBL" id="KAH9517352.1"/>
    </source>
</evidence>
<feature type="compositionally biased region" description="Acidic residues" evidence="4">
    <location>
        <begin position="867"/>
        <end position="886"/>
    </location>
</feature>
<protein>
    <submittedName>
        <fullName evidence="5">DDB1- and CUL4-associated factor 5</fullName>
    </submittedName>
</protein>
<feature type="compositionally biased region" description="Basic residues" evidence="4">
    <location>
        <begin position="952"/>
        <end position="972"/>
    </location>
</feature>
<name>A0A922I2C3_DERFA</name>
<proteinExistence type="predicted"/>
<feature type="repeat" description="WD" evidence="3">
    <location>
        <begin position="110"/>
        <end position="151"/>
    </location>
</feature>
<gene>
    <name evidence="5" type="primary">DCAF5</name>
    <name evidence="5" type="ORF">DERF_008030</name>
</gene>
<dbReference type="GO" id="GO:0080008">
    <property type="term" value="C:Cul4-RING E3 ubiquitin ligase complex"/>
    <property type="evidence" value="ECO:0007669"/>
    <property type="project" value="TreeGrafter"/>
</dbReference>
<dbReference type="InterPro" id="IPR036322">
    <property type="entry name" value="WD40_repeat_dom_sf"/>
</dbReference>
<feature type="repeat" description="WD" evidence="3">
    <location>
        <begin position="62"/>
        <end position="95"/>
    </location>
</feature>
<reference evidence="5" key="1">
    <citation type="submission" date="2013-05" db="EMBL/GenBank/DDBJ databases">
        <authorList>
            <person name="Yim A.K.Y."/>
            <person name="Chan T.F."/>
            <person name="Ji K.M."/>
            <person name="Liu X.Y."/>
            <person name="Zhou J.W."/>
            <person name="Li R.Q."/>
            <person name="Yang K.Y."/>
            <person name="Li J."/>
            <person name="Li M."/>
            <person name="Law P.T.W."/>
            <person name="Wu Y.L."/>
            <person name="Cai Z.L."/>
            <person name="Qin H."/>
            <person name="Bao Y."/>
            <person name="Leung R.K.K."/>
            <person name="Ng P.K.S."/>
            <person name="Zou J."/>
            <person name="Zhong X.J."/>
            <person name="Ran P.X."/>
            <person name="Zhong N.S."/>
            <person name="Liu Z.G."/>
            <person name="Tsui S.K.W."/>
        </authorList>
    </citation>
    <scope>NUCLEOTIDE SEQUENCE</scope>
    <source>
        <strain evidence="5">Derf</strain>
        <tissue evidence="5">Whole organism</tissue>
    </source>
</reference>
<feature type="region of interest" description="Disordered" evidence="4">
    <location>
        <begin position="468"/>
        <end position="501"/>
    </location>
</feature>
<dbReference type="GO" id="GO:0005737">
    <property type="term" value="C:cytoplasm"/>
    <property type="evidence" value="ECO:0007669"/>
    <property type="project" value="TreeGrafter"/>
</dbReference>
<organism evidence="5 6">
    <name type="scientific">Dermatophagoides farinae</name>
    <name type="common">American house dust mite</name>
    <dbReference type="NCBI Taxonomy" id="6954"/>
    <lineage>
        <taxon>Eukaryota</taxon>
        <taxon>Metazoa</taxon>
        <taxon>Ecdysozoa</taxon>
        <taxon>Arthropoda</taxon>
        <taxon>Chelicerata</taxon>
        <taxon>Arachnida</taxon>
        <taxon>Acari</taxon>
        <taxon>Acariformes</taxon>
        <taxon>Sarcoptiformes</taxon>
        <taxon>Astigmata</taxon>
        <taxon>Psoroptidia</taxon>
        <taxon>Analgoidea</taxon>
        <taxon>Pyroglyphidae</taxon>
        <taxon>Dermatophagoidinae</taxon>
        <taxon>Dermatophagoides</taxon>
    </lineage>
</organism>
<keyword evidence="1 3" id="KW-0853">WD repeat</keyword>
<dbReference type="Pfam" id="PF00400">
    <property type="entry name" value="WD40"/>
    <property type="match status" value="4"/>
</dbReference>
<dbReference type="InterPro" id="IPR001680">
    <property type="entry name" value="WD40_rpt"/>
</dbReference>
<feature type="compositionally biased region" description="Basic and acidic residues" evidence="4">
    <location>
        <begin position="902"/>
        <end position="912"/>
    </location>
</feature>
<sequence>MTMKQYSLVNRLMNREIGSIKNPSSTTMMMNDCRQHRASKILSNMIIDENLEYNDHFYYKDLLGHYGCVNTVEFSNDGNFMISGGDDKRVLIWRVWDAIVDDDYKPRIMRKEHSSNIFCLSFDREQQRIFSGGNDDLVIVHNVETGDAIDVFAHMNDVYGISVNPTNNNIFASASNEIRIWDLRSSLNCQHLQSNGVFHGVKYNPIQPYMIATASSQFGVELYDLRQPLQRLSRFFPSYMVNSPAAMCVNFNQTGDKLLALGRKLPPVLYDVRSPYPQLLFEGDGFYNYCTLKKCSFAGQNDQYVISGSDNFYIYLWKIPDTVRNDSWPENPLKNDTTTFVAKPIQLLTGHRSIVNQVCFNHQNGGIIASTGVEKMIRLWSPLMRLGPEESNCINSKEPKFSRQLYHYTDYISELDQRDENNSNGDNNDEDFRLIAYFDIMLKRDMSLSSYSSSDDENRSYFELCDYSSSSSTTTSADNDDEQDDDHIKKNINDSYPSTDLESDLDEKFHVQNHYDFKNHNHLQTTSATSIIGNRKNLISKDYMSHTYSKRMYVRYLKSIVNIIIKQMEMILPELKEILQQQQSPRDCQKLENKKQQQQQSQQEQQQISILFLMRKLHNEFRSYQDLYKCIQIKKKYKLLMHAFRFVSELYGALRTRTLFRRPYNNHGELNLKTIIASLSKSDQINVMARKMSIIEERKLCDRKLHGLICSFYGRILHLAKLLLDVKCFINLRSNTNEFCYALLCAQSGSNDNHHQHSIFCLNKRTITRCLIQNLAEVELDTITSDSSSDDDIIDWNTDNNNSDGYDDDIDAAATGGGDLADPQNEDLNQSSDSSDDSSDDDDDHDDERKKNIWLDNLVSYFSNSDSIDDDDDDDDNDDDDSSDDNDNNKNDDDIDEDDKEPESSNKLKNDEPSFSPSSSTTSPPPSCSTIKTKSDSDNPTVRFKKIENFHKRNYKNVHAIQKRLKQRRRKSSSSSSSTTSSSSPMNKTSVKKIRRN</sequence>
<dbReference type="PROSITE" id="PS50082">
    <property type="entry name" value="WD_REPEATS_2"/>
    <property type="match status" value="3"/>
</dbReference>
<keyword evidence="2" id="KW-0677">Repeat</keyword>
<dbReference type="PROSITE" id="PS50294">
    <property type="entry name" value="WD_REPEATS_REGION"/>
    <property type="match status" value="1"/>
</dbReference>
<dbReference type="AlphaFoldDB" id="A0A922I2C3"/>
<feature type="repeat" description="WD" evidence="3">
    <location>
        <begin position="348"/>
        <end position="381"/>
    </location>
</feature>
<dbReference type="PANTHER" id="PTHR15574:SF43">
    <property type="entry name" value="DDB1- AND CUL4-ASSOCIATED FACTOR 5"/>
    <property type="match status" value="1"/>
</dbReference>
<evidence type="ECO:0000313" key="6">
    <source>
        <dbReference type="Proteomes" id="UP000790347"/>
    </source>
</evidence>
<dbReference type="InterPro" id="IPR045151">
    <property type="entry name" value="DCAF8"/>
</dbReference>
<dbReference type="GO" id="GO:0045717">
    <property type="term" value="P:negative regulation of fatty acid biosynthetic process"/>
    <property type="evidence" value="ECO:0007669"/>
    <property type="project" value="TreeGrafter"/>
</dbReference>
<feature type="compositionally biased region" description="Low complexity" evidence="4">
    <location>
        <begin position="795"/>
        <end position="804"/>
    </location>
</feature>
<accession>A0A922I2C3</accession>
<dbReference type="SUPFAM" id="SSF50978">
    <property type="entry name" value="WD40 repeat-like"/>
    <property type="match status" value="1"/>
</dbReference>
<evidence type="ECO:0000256" key="2">
    <source>
        <dbReference type="ARBA" id="ARBA00022737"/>
    </source>
</evidence>
<reference evidence="5" key="2">
    <citation type="journal article" date="2022" name="Res Sq">
        <title>Comparative Genomics Reveals Insights into the Divergent Evolution of Astigmatic Mites and Household Pest Adaptations.</title>
        <authorList>
            <person name="Xiong Q."/>
            <person name="Wan A.T.-Y."/>
            <person name="Liu X.-Y."/>
            <person name="Fung C.S.-H."/>
            <person name="Xiao X."/>
            <person name="Malainual N."/>
            <person name="Hou J."/>
            <person name="Wang L."/>
            <person name="Wang M."/>
            <person name="Yang K."/>
            <person name="Cui Y."/>
            <person name="Leung E."/>
            <person name="Nong W."/>
            <person name="Shin S.-K."/>
            <person name="Au S."/>
            <person name="Jeong K.Y."/>
            <person name="Chew F.T."/>
            <person name="Hui J."/>
            <person name="Leung T.F."/>
            <person name="Tungtrongchitr A."/>
            <person name="Zhong N."/>
            <person name="Liu Z."/>
            <person name="Tsui S."/>
        </authorList>
    </citation>
    <scope>NUCLEOTIDE SEQUENCE</scope>
    <source>
        <strain evidence="5">Derf</strain>
        <tissue evidence="5">Whole organism</tissue>
    </source>
</reference>
<feature type="compositionally biased region" description="Acidic residues" evidence="4">
    <location>
        <begin position="834"/>
        <end position="846"/>
    </location>
</feature>
<dbReference type="Proteomes" id="UP000790347">
    <property type="component" value="Unassembled WGS sequence"/>
</dbReference>
<keyword evidence="6" id="KW-1185">Reference proteome</keyword>
<dbReference type="Gene3D" id="2.130.10.10">
    <property type="entry name" value="YVTN repeat-like/Quinoprotein amine dehydrogenase"/>
    <property type="match status" value="3"/>
</dbReference>
<dbReference type="PANTHER" id="PTHR15574">
    <property type="entry name" value="WD REPEAT DOMAIN-CONTAINING FAMILY"/>
    <property type="match status" value="1"/>
</dbReference>
<comment type="caution">
    <text evidence="5">The sequence shown here is derived from an EMBL/GenBank/DDBJ whole genome shotgun (WGS) entry which is preliminary data.</text>
</comment>